<sequence>MNCLSKKNVFVLWRKSFVRRGISTSAVLGAYQSPYDVLNLKPGATKAEIKKRYYELCKIYHPDLQAHSKGKTSGAKSVNKNIPPANHTEKFKQIQQAYEVLSKGKVSYNTGSGYYEQAKGPSYYNEHIYRASYERAKQYEEWYGPDFGKEGFSDAKRTKEETVKLNRSNMLLGSGLAGLAGASLIAYLFFISAKRSSLEESRDVAHIKALEMLNRAHMKAQGYNFYLNDAYTAKSTDSLNLSDDHLPNKRAGNIEQIPFDSNDNQTKPSDTEIPEEGVKKMSLRDTKRYYRYGLVNRRHWFISSKDEVQMKHLGSIDYNDINHRVCFPYGTSKAYSASIGNVSYYA</sequence>
<gene>
    <name evidence="5" type="ORF">BB560_005161</name>
</gene>
<feature type="region of interest" description="Disordered" evidence="2">
    <location>
        <begin position="252"/>
        <end position="272"/>
    </location>
</feature>
<dbReference type="PANTHER" id="PTHR44145">
    <property type="entry name" value="DNAJ HOMOLOG SUBFAMILY A MEMBER 3, MITOCHONDRIAL"/>
    <property type="match status" value="1"/>
</dbReference>
<dbReference type="InterPro" id="IPR036869">
    <property type="entry name" value="J_dom_sf"/>
</dbReference>
<dbReference type="EMBL" id="MBFS01001974">
    <property type="protein sequence ID" value="PVV00456.1"/>
    <property type="molecule type" value="Genomic_DNA"/>
</dbReference>
<keyword evidence="3" id="KW-0472">Membrane</keyword>
<dbReference type="InterPro" id="IPR051938">
    <property type="entry name" value="Apopto_cytoskel_mod"/>
</dbReference>
<evidence type="ECO:0000256" key="3">
    <source>
        <dbReference type="SAM" id="Phobius"/>
    </source>
</evidence>
<dbReference type="CDD" id="cd06257">
    <property type="entry name" value="DnaJ"/>
    <property type="match status" value="1"/>
</dbReference>
<protein>
    <recommendedName>
        <fullName evidence="4">J domain-containing protein</fullName>
    </recommendedName>
</protein>
<feature type="domain" description="J" evidence="4">
    <location>
        <begin position="33"/>
        <end position="137"/>
    </location>
</feature>
<evidence type="ECO:0000259" key="4">
    <source>
        <dbReference type="PROSITE" id="PS50076"/>
    </source>
</evidence>
<keyword evidence="1" id="KW-0143">Chaperone</keyword>
<dbReference type="SMART" id="SM00271">
    <property type="entry name" value="DnaJ"/>
    <property type="match status" value="1"/>
</dbReference>
<keyword evidence="3" id="KW-1133">Transmembrane helix</keyword>
<evidence type="ECO:0000256" key="1">
    <source>
        <dbReference type="ARBA" id="ARBA00023186"/>
    </source>
</evidence>
<feature type="transmembrane region" description="Helical" evidence="3">
    <location>
        <begin position="170"/>
        <end position="190"/>
    </location>
</feature>
<dbReference type="Gene3D" id="1.10.287.110">
    <property type="entry name" value="DnaJ domain"/>
    <property type="match status" value="1"/>
</dbReference>
<dbReference type="PRINTS" id="PR00625">
    <property type="entry name" value="JDOMAIN"/>
</dbReference>
<dbReference type="PROSITE" id="PS50076">
    <property type="entry name" value="DNAJ_2"/>
    <property type="match status" value="1"/>
</dbReference>
<keyword evidence="3" id="KW-0812">Transmembrane</keyword>
<evidence type="ECO:0000313" key="6">
    <source>
        <dbReference type="Proteomes" id="UP000245609"/>
    </source>
</evidence>
<dbReference type="PANTHER" id="PTHR44145:SF3">
    <property type="entry name" value="DNAJ HOMOLOG SUBFAMILY A MEMBER 3, MITOCHONDRIAL"/>
    <property type="match status" value="1"/>
</dbReference>
<dbReference type="STRING" id="133381.A0A2T9Z785"/>
<dbReference type="Proteomes" id="UP000245609">
    <property type="component" value="Unassembled WGS sequence"/>
</dbReference>
<dbReference type="AlphaFoldDB" id="A0A2T9Z785"/>
<reference evidence="5 6" key="1">
    <citation type="journal article" date="2018" name="MBio">
        <title>Comparative Genomics Reveals the Core Gene Toolbox for the Fungus-Insect Symbiosis.</title>
        <authorList>
            <person name="Wang Y."/>
            <person name="Stata M."/>
            <person name="Wang W."/>
            <person name="Stajich J.E."/>
            <person name="White M.M."/>
            <person name="Moncalvo J.M."/>
        </authorList>
    </citation>
    <scope>NUCLEOTIDE SEQUENCE [LARGE SCALE GENOMIC DNA]</scope>
    <source>
        <strain evidence="5 6">SC-DP-2</strain>
    </source>
</reference>
<dbReference type="Pfam" id="PF00226">
    <property type="entry name" value="DnaJ"/>
    <property type="match status" value="1"/>
</dbReference>
<keyword evidence="6" id="KW-1185">Reference proteome</keyword>
<evidence type="ECO:0000313" key="5">
    <source>
        <dbReference type="EMBL" id="PVV00456.1"/>
    </source>
</evidence>
<feature type="compositionally biased region" description="Polar residues" evidence="2">
    <location>
        <begin position="259"/>
        <end position="268"/>
    </location>
</feature>
<proteinExistence type="predicted"/>
<dbReference type="SUPFAM" id="SSF46565">
    <property type="entry name" value="Chaperone J-domain"/>
    <property type="match status" value="1"/>
</dbReference>
<dbReference type="InterPro" id="IPR001623">
    <property type="entry name" value="DnaJ_domain"/>
</dbReference>
<dbReference type="OrthoDB" id="445556at2759"/>
<organism evidence="5 6">
    <name type="scientific">Smittium megazygosporum</name>
    <dbReference type="NCBI Taxonomy" id="133381"/>
    <lineage>
        <taxon>Eukaryota</taxon>
        <taxon>Fungi</taxon>
        <taxon>Fungi incertae sedis</taxon>
        <taxon>Zoopagomycota</taxon>
        <taxon>Kickxellomycotina</taxon>
        <taxon>Harpellomycetes</taxon>
        <taxon>Harpellales</taxon>
        <taxon>Legeriomycetaceae</taxon>
        <taxon>Smittium</taxon>
    </lineage>
</organism>
<evidence type="ECO:0000256" key="2">
    <source>
        <dbReference type="SAM" id="MobiDB-lite"/>
    </source>
</evidence>
<comment type="caution">
    <text evidence="5">The sequence shown here is derived from an EMBL/GenBank/DDBJ whole genome shotgun (WGS) entry which is preliminary data.</text>
</comment>
<name>A0A2T9Z785_9FUNG</name>
<accession>A0A2T9Z785</accession>